<evidence type="ECO:0000256" key="2">
    <source>
        <dbReference type="ARBA" id="ARBA00022692"/>
    </source>
</evidence>
<dbReference type="InterPro" id="IPR049326">
    <property type="entry name" value="Rhodopsin_dom_fungi"/>
</dbReference>
<feature type="compositionally biased region" description="Polar residues" evidence="6">
    <location>
        <begin position="336"/>
        <end position="346"/>
    </location>
</feature>
<name>A0ABR0E2P5_ZASCE</name>
<feature type="transmembrane region" description="Helical" evidence="7">
    <location>
        <begin position="6"/>
        <end position="29"/>
    </location>
</feature>
<evidence type="ECO:0000256" key="1">
    <source>
        <dbReference type="ARBA" id="ARBA00004141"/>
    </source>
</evidence>
<comment type="similarity">
    <text evidence="5">Belongs to the SAT4 family.</text>
</comment>
<evidence type="ECO:0000259" key="8">
    <source>
        <dbReference type="Pfam" id="PF20684"/>
    </source>
</evidence>
<dbReference type="Proteomes" id="UP001305779">
    <property type="component" value="Unassembled WGS sequence"/>
</dbReference>
<sequence>MTVGRTATLAVNITFFILSWIAVGLRIIVRAGMLRAFGSDDWVMLATQILFTGYLIAQLGGVVYGTGEHLSDLVQWRAERALAFWYFCEIFYTLSTCTLKISVGLFLLRVAGQPVHVWIIRLIMGFAAIFGGAFFFVVVFQCWPISDWWDLDPSHKHCINPDIVIGLTYGVSALNVVADWTLGLLPIFIVKGLQMSTRQKRLVAVILSFAAIGSTATIVRLPYIGTLAESFDGWNGDFLYNTVGVAIWTTVEVGVGITAGCLATLRPLIRMAFDRLGVGSSSNRKYRPSGGQPHSRSRMTPSHRLDEFAPGHGHTITTITRGETVRKTSRSRSSSQEQLASPSNKIMKQFVVEYDDELGEGEEAQKGVTALPSPTR</sequence>
<dbReference type="EMBL" id="JAXOVC010000011">
    <property type="protein sequence ID" value="KAK4495694.1"/>
    <property type="molecule type" value="Genomic_DNA"/>
</dbReference>
<protein>
    <recommendedName>
        <fullName evidence="8">Rhodopsin domain-containing protein</fullName>
    </recommendedName>
</protein>
<keyword evidence="3 7" id="KW-1133">Transmembrane helix</keyword>
<proteinExistence type="inferred from homology"/>
<feature type="transmembrane region" description="Helical" evidence="7">
    <location>
        <begin position="120"/>
        <end position="143"/>
    </location>
</feature>
<evidence type="ECO:0000256" key="5">
    <source>
        <dbReference type="ARBA" id="ARBA00038359"/>
    </source>
</evidence>
<feature type="compositionally biased region" description="Low complexity" evidence="6">
    <location>
        <begin position="311"/>
        <end position="320"/>
    </location>
</feature>
<organism evidence="9 10">
    <name type="scientific">Zasmidium cellare</name>
    <name type="common">Wine cellar mold</name>
    <name type="synonym">Racodium cellare</name>
    <dbReference type="NCBI Taxonomy" id="395010"/>
    <lineage>
        <taxon>Eukaryota</taxon>
        <taxon>Fungi</taxon>
        <taxon>Dikarya</taxon>
        <taxon>Ascomycota</taxon>
        <taxon>Pezizomycotina</taxon>
        <taxon>Dothideomycetes</taxon>
        <taxon>Dothideomycetidae</taxon>
        <taxon>Mycosphaerellales</taxon>
        <taxon>Mycosphaerellaceae</taxon>
        <taxon>Zasmidium</taxon>
    </lineage>
</organism>
<evidence type="ECO:0000313" key="9">
    <source>
        <dbReference type="EMBL" id="KAK4495694.1"/>
    </source>
</evidence>
<dbReference type="PANTHER" id="PTHR33048:SF96">
    <property type="entry name" value="INTEGRAL MEMBRANE PROTEIN"/>
    <property type="match status" value="1"/>
</dbReference>
<reference evidence="9 10" key="1">
    <citation type="journal article" date="2023" name="G3 (Bethesda)">
        <title>A chromosome-level genome assembly of Zasmidium syzygii isolated from banana leaves.</title>
        <authorList>
            <person name="van Westerhoven A.C."/>
            <person name="Mehrabi R."/>
            <person name="Talebi R."/>
            <person name="Steentjes M.B.F."/>
            <person name="Corcolon B."/>
            <person name="Chong P.A."/>
            <person name="Kema G.H.J."/>
            <person name="Seidl M.F."/>
        </authorList>
    </citation>
    <scope>NUCLEOTIDE SEQUENCE [LARGE SCALE GENOMIC DNA]</scope>
    <source>
        <strain evidence="9 10">P124</strain>
    </source>
</reference>
<accession>A0ABR0E2P5</accession>
<evidence type="ECO:0000256" key="7">
    <source>
        <dbReference type="SAM" id="Phobius"/>
    </source>
</evidence>
<feature type="transmembrane region" description="Helical" evidence="7">
    <location>
        <begin position="245"/>
        <end position="265"/>
    </location>
</feature>
<feature type="region of interest" description="Disordered" evidence="6">
    <location>
        <begin position="280"/>
        <end position="376"/>
    </location>
</feature>
<keyword evidence="10" id="KW-1185">Reference proteome</keyword>
<evidence type="ECO:0000256" key="4">
    <source>
        <dbReference type="ARBA" id="ARBA00023136"/>
    </source>
</evidence>
<feature type="transmembrane region" description="Helical" evidence="7">
    <location>
        <begin position="202"/>
        <end position="225"/>
    </location>
</feature>
<comment type="caution">
    <text evidence="9">The sequence shown here is derived from an EMBL/GenBank/DDBJ whole genome shotgun (WGS) entry which is preliminary data.</text>
</comment>
<feature type="domain" description="Rhodopsin" evidence="8">
    <location>
        <begin position="25"/>
        <end position="270"/>
    </location>
</feature>
<comment type="subcellular location">
    <subcellularLocation>
        <location evidence="1">Membrane</location>
        <topology evidence="1">Multi-pass membrane protein</topology>
    </subcellularLocation>
</comment>
<evidence type="ECO:0000256" key="3">
    <source>
        <dbReference type="ARBA" id="ARBA00022989"/>
    </source>
</evidence>
<feature type="transmembrane region" description="Helical" evidence="7">
    <location>
        <begin position="41"/>
        <end position="64"/>
    </location>
</feature>
<evidence type="ECO:0000313" key="10">
    <source>
        <dbReference type="Proteomes" id="UP001305779"/>
    </source>
</evidence>
<keyword evidence="4 7" id="KW-0472">Membrane</keyword>
<dbReference type="PANTHER" id="PTHR33048">
    <property type="entry name" value="PTH11-LIKE INTEGRAL MEMBRANE PROTEIN (AFU_ORTHOLOGUE AFUA_5G11245)"/>
    <property type="match status" value="1"/>
</dbReference>
<feature type="transmembrane region" description="Helical" evidence="7">
    <location>
        <begin position="84"/>
        <end position="108"/>
    </location>
</feature>
<dbReference type="InterPro" id="IPR052337">
    <property type="entry name" value="SAT4-like"/>
</dbReference>
<keyword evidence="2 7" id="KW-0812">Transmembrane</keyword>
<evidence type="ECO:0000256" key="6">
    <source>
        <dbReference type="SAM" id="MobiDB-lite"/>
    </source>
</evidence>
<gene>
    <name evidence="9" type="ORF">PRZ48_012962</name>
</gene>
<feature type="compositionally biased region" description="Acidic residues" evidence="6">
    <location>
        <begin position="353"/>
        <end position="362"/>
    </location>
</feature>
<dbReference type="Pfam" id="PF20684">
    <property type="entry name" value="Fung_rhodopsin"/>
    <property type="match status" value="1"/>
</dbReference>